<organism evidence="1">
    <name type="scientific">Rhizophora mucronata</name>
    <name type="common">Asiatic mangrove</name>
    <dbReference type="NCBI Taxonomy" id="61149"/>
    <lineage>
        <taxon>Eukaryota</taxon>
        <taxon>Viridiplantae</taxon>
        <taxon>Streptophyta</taxon>
        <taxon>Embryophyta</taxon>
        <taxon>Tracheophyta</taxon>
        <taxon>Spermatophyta</taxon>
        <taxon>Magnoliopsida</taxon>
        <taxon>eudicotyledons</taxon>
        <taxon>Gunneridae</taxon>
        <taxon>Pentapetalae</taxon>
        <taxon>rosids</taxon>
        <taxon>fabids</taxon>
        <taxon>Malpighiales</taxon>
        <taxon>Rhizophoraceae</taxon>
        <taxon>Rhizophora</taxon>
    </lineage>
</organism>
<dbReference type="AlphaFoldDB" id="A0A2P2Q8G9"/>
<dbReference type="EMBL" id="GGEC01082779">
    <property type="protein sequence ID" value="MBX63263.1"/>
    <property type="molecule type" value="Transcribed_RNA"/>
</dbReference>
<protein>
    <submittedName>
        <fullName evidence="1">Auxin response factor</fullName>
    </submittedName>
</protein>
<reference evidence="1" key="1">
    <citation type="submission" date="2018-02" db="EMBL/GenBank/DDBJ databases">
        <title>Rhizophora mucronata_Transcriptome.</title>
        <authorList>
            <person name="Meera S.P."/>
            <person name="Sreeshan A."/>
            <person name="Augustine A."/>
        </authorList>
    </citation>
    <scope>NUCLEOTIDE SEQUENCE</scope>
    <source>
        <tissue evidence="1">Leaf</tissue>
    </source>
</reference>
<name>A0A2P2Q8G9_RHIMU</name>
<evidence type="ECO:0000313" key="1">
    <source>
        <dbReference type="EMBL" id="MBX63263.1"/>
    </source>
</evidence>
<sequence length="49" mass="5498">MLYQCSNFLTPADLHSHHSCHWRASEPEQSSGARALVFPFVAPLGVRVF</sequence>
<accession>A0A2P2Q8G9</accession>
<proteinExistence type="predicted"/>